<dbReference type="GO" id="GO:0031505">
    <property type="term" value="P:fungal-type cell wall organization"/>
    <property type="evidence" value="ECO:0007669"/>
    <property type="project" value="EnsemblFungi"/>
</dbReference>
<dbReference type="Pfam" id="PF22876">
    <property type="entry name" value="SBE2_N"/>
    <property type="match status" value="1"/>
</dbReference>
<protein>
    <recommendedName>
        <fullName evidence="12">Protein SBE22</fullName>
    </recommendedName>
</protein>
<dbReference type="GeneID" id="11496727"/>
<gene>
    <name evidence="10" type="primary">NDAI0C01690</name>
    <name evidence="10" type="ordered locus">NDAI_0C01690</name>
</gene>
<dbReference type="RefSeq" id="XP_003669073.1">
    <property type="nucleotide sequence ID" value="XM_003669025.1"/>
</dbReference>
<evidence type="ECO:0000259" key="7">
    <source>
        <dbReference type="Pfam" id="PF17076"/>
    </source>
</evidence>
<dbReference type="OrthoDB" id="289721at2759"/>
<feature type="compositionally biased region" description="Polar residues" evidence="6">
    <location>
        <begin position="22"/>
        <end position="45"/>
    </location>
</feature>
<keyword evidence="2" id="KW-0813">Transport</keyword>
<feature type="region of interest" description="Disordered" evidence="6">
    <location>
        <begin position="19"/>
        <end position="48"/>
    </location>
</feature>
<dbReference type="Pfam" id="PF17076">
    <property type="entry name" value="SBE2_C"/>
    <property type="match status" value="1"/>
</dbReference>
<evidence type="ECO:0000256" key="1">
    <source>
        <dbReference type="ARBA" id="ARBA00004555"/>
    </source>
</evidence>
<feature type="domain" description="Sbe2/Sbe22 C-terminal" evidence="7">
    <location>
        <begin position="502"/>
        <end position="816"/>
    </location>
</feature>
<keyword evidence="11" id="KW-1185">Reference proteome</keyword>
<evidence type="ECO:0000259" key="8">
    <source>
        <dbReference type="Pfam" id="PF22874"/>
    </source>
</evidence>
<dbReference type="GO" id="GO:0015031">
    <property type="term" value="P:protein transport"/>
    <property type="evidence" value="ECO:0007669"/>
    <property type="project" value="UniProtKB-KW"/>
</dbReference>
<evidence type="ECO:0000256" key="3">
    <source>
        <dbReference type="ARBA" id="ARBA00022927"/>
    </source>
</evidence>
<dbReference type="Pfam" id="PF22874">
    <property type="entry name" value="SBE2_M"/>
    <property type="match status" value="1"/>
</dbReference>
<feature type="region of interest" description="Disordered" evidence="6">
    <location>
        <begin position="227"/>
        <end position="257"/>
    </location>
</feature>
<name>G0W7R9_NAUDC</name>
<evidence type="ECO:0000256" key="6">
    <source>
        <dbReference type="SAM" id="MobiDB-lite"/>
    </source>
</evidence>
<keyword evidence="3" id="KW-0653">Protein transport</keyword>
<dbReference type="InterPro" id="IPR053949">
    <property type="entry name" value="SBE2/SBE22_M"/>
</dbReference>
<sequence length="816" mass="93668">MAMVEESSVITEVGLNRPPFSRKTSPLKQVLSSPKGSLNVSSSKASGLGLRRPSDNILRTLTNEENIGFNPGDFTPPRKELMTKNERPVSNDSIATKSTEIFSSTSSDLNSRSSSIDNEIGATDIGDNDESIDSIDVDSTIDHSYMVKKKHNLISLQNTSTIDEESMAVHHNPTRLFSNGMRAQSQISVSHINNTYNNNNNNYNNNNNIHETRFGLAYANNKAQQNNMTDGPKRLPNQRGGLYGHSNSTSAILANKVPLTPSQRYRLRREQHEVSIRKAIKKKEKYYDEQDEVLELKEGEIDDSLIWNIPMASFLTTSFLSKTPHSTPLASTRNSPVHKQTIPDLHHEQRSHNYHHTDDNKEGKHHSSDRNASVLAFYEMPTSPIPGINRVSDFQYIQQTSKNLSSVYLHSSEKLSKSKLSERTQSASCLPIEFKDASQKGMEDLLLVSNDKLHLVSQARPSWLPPKDIYEKKMHDKEITKKMSMASIEQLDKNKERDERILRDETNKQKYILLLERDVTRNSSLQSCKKMVWETAFSNETRYSMYSQLLQSKIGLITKNYIEPYKYVTELLGKMDFPKGKEVEIEKIISKGIKAKVSSSKIIKSSDLMLLLKLKSISHQGLLPGDELLFHHFLISESFQSLEQVWEIVNLLQLTCFNDVCREKYDLNILNSRGVVAHYLMKDEGFKQEYTSACLNYNTWWNILERIDHSLFMWIIDIIVVANNQCFNKHPVKVESFKDKDWEYYRSKKVVVNYKILLSFALNVLLNYHFGFNDLAQLSSLEDKKFCIPMPLDELLDTSAINNMFVNKWQHYYKKF</sequence>
<feature type="domain" description="SBE2/SBE22 N-terminal" evidence="9">
    <location>
        <begin position="42"/>
        <end position="325"/>
    </location>
</feature>
<keyword evidence="5" id="KW-0961">Cell wall biogenesis/degradation</keyword>
<evidence type="ECO:0008006" key="12">
    <source>
        <dbReference type="Google" id="ProtNLM"/>
    </source>
</evidence>
<dbReference type="OMA" id="WWNILER"/>
<evidence type="ECO:0000259" key="9">
    <source>
        <dbReference type="Pfam" id="PF22876"/>
    </source>
</evidence>
<dbReference type="KEGG" id="ndi:NDAI_0C01690"/>
<feature type="region of interest" description="Disordered" evidence="6">
    <location>
        <begin position="346"/>
        <end position="369"/>
    </location>
</feature>
<dbReference type="InterPro" id="IPR053948">
    <property type="entry name" value="SBE2/SBE22_N"/>
</dbReference>
<evidence type="ECO:0000256" key="2">
    <source>
        <dbReference type="ARBA" id="ARBA00022448"/>
    </source>
</evidence>
<organism evidence="10 11">
    <name type="scientific">Naumovozyma dairenensis (strain ATCC 10597 / BCRC 20456 / CBS 421 / NBRC 0211 / NRRL Y-12639)</name>
    <name type="common">Saccharomyces dairenensis</name>
    <dbReference type="NCBI Taxonomy" id="1071378"/>
    <lineage>
        <taxon>Eukaryota</taxon>
        <taxon>Fungi</taxon>
        <taxon>Dikarya</taxon>
        <taxon>Ascomycota</taxon>
        <taxon>Saccharomycotina</taxon>
        <taxon>Saccharomycetes</taxon>
        <taxon>Saccharomycetales</taxon>
        <taxon>Saccharomycetaceae</taxon>
        <taxon>Naumovozyma</taxon>
    </lineage>
</organism>
<dbReference type="eggNOG" id="ENOG502QR4N">
    <property type="taxonomic scope" value="Eukaryota"/>
</dbReference>
<dbReference type="HOGENOM" id="CLU_019068_0_0_1"/>
<accession>G0W7R9</accession>
<proteinExistence type="predicted"/>
<dbReference type="Proteomes" id="UP000000689">
    <property type="component" value="Chromosome 3"/>
</dbReference>
<dbReference type="AlphaFoldDB" id="G0W7R9"/>
<reference evidence="10 11" key="1">
    <citation type="journal article" date="2011" name="Proc. Natl. Acad. Sci. U.S.A.">
        <title>Evolutionary erosion of yeast sex chromosomes by mating-type switching accidents.</title>
        <authorList>
            <person name="Gordon J.L."/>
            <person name="Armisen D."/>
            <person name="Proux-Wera E."/>
            <person name="Oheigeartaigh S.S."/>
            <person name="Byrne K.P."/>
            <person name="Wolfe K.H."/>
        </authorList>
    </citation>
    <scope>NUCLEOTIDE SEQUENCE [LARGE SCALE GENOMIC DNA]</scope>
    <source>
        <strain evidence="11">ATCC 10597 / BCRC 20456 / CBS 421 / NBRC 0211 / NRRL Y-12639</strain>
    </source>
</reference>
<dbReference type="InterPro" id="IPR031403">
    <property type="entry name" value="Sbe2/Sbe22_C"/>
</dbReference>
<evidence type="ECO:0000256" key="5">
    <source>
        <dbReference type="ARBA" id="ARBA00023316"/>
    </source>
</evidence>
<keyword evidence="4" id="KW-0333">Golgi apparatus</keyword>
<dbReference type="EMBL" id="HE580269">
    <property type="protein sequence ID" value="CCD23830.1"/>
    <property type="molecule type" value="Genomic_DNA"/>
</dbReference>
<evidence type="ECO:0000256" key="4">
    <source>
        <dbReference type="ARBA" id="ARBA00023034"/>
    </source>
</evidence>
<comment type="subcellular location">
    <subcellularLocation>
        <location evidence="1">Golgi apparatus</location>
    </subcellularLocation>
</comment>
<evidence type="ECO:0000313" key="10">
    <source>
        <dbReference type="EMBL" id="CCD23830.1"/>
    </source>
</evidence>
<evidence type="ECO:0000313" key="11">
    <source>
        <dbReference type="Proteomes" id="UP000000689"/>
    </source>
</evidence>
<dbReference type="GO" id="GO:0005794">
    <property type="term" value="C:Golgi apparatus"/>
    <property type="evidence" value="ECO:0007669"/>
    <property type="project" value="UniProtKB-SubCell"/>
</dbReference>
<feature type="domain" description="SBE2/SBE22 middle" evidence="8">
    <location>
        <begin position="373"/>
        <end position="496"/>
    </location>
</feature>